<keyword evidence="1" id="KW-0285">Flavoprotein</keyword>
<dbReference type="AlphaFoldDB" id="A0A2S6GF89"/>
<proteinExistence type="predicted"/>
<gene>
    <name evidence="6" type="ORF">CLV40_1232</name>
</gene>
<keyword evidence="2" id="KW-0288">FMN</keyword>
<dbReference type="InterPro" id="IPR051260">
    <property type="entry name" value="Diverse_substr_monoxygenases"/>
</dbReference>
<dbReference type="RefSeq" id="WP_245931642.1">
    <property type="nucleotide sequence ID" value="NZ_CP154825.1"/>
</dbReference>
<keyword evidence="7" id="KW-1185">Reference proteome</keyword>
<dbReference type="SUPFAM" id="SSF51679">
    <property type="entry name" value="Bacterial luciferase-like"/>
    <property type="match status" value="1"/>
</dbReference>
<evidence type="ECO:0000313" key="6">
    <source>
        <dbReference type="EMBL" id="PPK63882.1"/>
    </source>
</evidence>
<name>A0A2S6GF89_9PSEU</name>
<dbReference type="GO" id="GO:0016705">
    <property type="term" value="F:oxidoreductase activity, acting on paired donors, with incorporation or reduction of molecular oxygen"/>
    <property type="evidence" value="ECO:0007669"/>
    <property type="project" value="InterPro"/>
</dbReference>
<dbReference type="Gene3D" id="3.20.20.30">
    <property type="entry name" value="Luciferase-like domain"/>
    <property type="match status" value="2"/>
</dbReference>
<dbReference type="GO" id="GO:0004497">
    <property type="term" value="F:monooxygenase activity"/>
    <property type="evidence" value="ECO:0007669"/>
    <property type="project" value="UniProtKB-KW"/>
</dbReference>
<dbReference type="InterPro" id="IPR036661">
    <property type="entry name" value="Luciferase-like_sf"/>
</dbReference>
<evidence type="ECO:0000259" key="5">
    <source>
        <dbReference type="Pfam" id="PF00296"/>
    </source>
</evidence>
<keyword evidence="4 6" id="KW-0503">Monooxygenase</keyword>
<comment type="caution">
    <text evidence="6">The sequence shown here is derived from an EMBL/GenBank/DDBJ whole genome shotgun (WGS) entry which is preliminary data.</text>
</comment>
<sequence>MALHLALETDGAGAHPAAWRFGDPANHLRPAAIRDVVLAAESAGFALATFADSPVPRAGAVGRLESVGRAAFVSTRTTAIGLAPAVPTATVEPFHLAAQIASLDHATRGRAAWVVTGTSPAALATVGLEEGPASEVVAAVRALWDSWEDDAVIKDVASGRYLDADKVHHVDFEGSSFTVKGPLITPRPPQGQPVVIADAGLALDADIALIPADEVGRARPDSLVFAELEVVLDTDVPAESRLAALDAAAEWGSSRTRYVGSAVGLVELLGELSSSVDGVLLHPAALAVDLPVLTRHVLPALDLAPRRPTLRETLGLPKPVNRFARAGL</sequence>
<reference evidence="6 7" key="1">
    <citation type="submission" date="2018-02" db="EMBL/GenBank/DDBJ databases">
        <title>Genomic Encyclopedia of Archaeal and Bacterial Type Strains, Phase II (KMG-II): from individual species to whole genera.</title>
        <authorList>
            <person name="Goeker M."/>
        </authorList>
    </citation>
    <scope>NUCLEOTIDE SEQUENCE [LARGE SCALE GENOMIC DNA]</scope>
    <source>
        <strain evidence="6 7">YU 961-1</strain>
    </source>
</reference>
<dbReference type="EMBL" id="PTIX01000023">
    <property type="protein sequence ID" value="PPK63882.1"/>
    <property type="molecule type" value="Genomic_DNA"/>
</dbReference>
<dbReference type="PANTHER" id="PTHR30011:SF16">
    <property type="entry name" value="C2H2 FINGER DOMAIN TRANSCRIPTION FACTOR (EUROFUNG)-RELATED"/>
    <property type="match status" value="1"/>
</dbReference>
<organism evidence="6 7">
    <name type="scientific">Actinokineospora auranticolor</name>
    <dbReference type="NCBI Taxonomy" id="155976"/>
    <lineage>
        <taxon>Bacteria</taxon>
        <taxon>Bacillati</taxon>
        <taxon>Actinomycetota</taxon>
        <taxon>Actinomycetes</taxon>
        <taxon>Pseudonocardiales</taxon>
        <taxon>Pseudonocardiaceae</taxon>
        <taxon>Actinokineospora</taxon>
    </lineage>
</organism>
<feature type="domain" description="Luciferase-like" evidence="5">
    <location>
        <begin position="28"/>
        <end position="197"/>
    </location>
</feature>
<evidence type="ECO:0000256" key="1">
    <source>
        <dbReference type="ARBA" id="ARBA00022630"/>
    </source>
</evidence>
<dbReference type="Proteomes" id="UP000239203">
    <property type="component" value="Unassembled WGS sequence"/>
</dbReference>
<evidence type="ECO:0000256" key="2">
    <source>
        <dbReference type="ARBA" id="ARBA00022643"/>
    </source>
</evidence>
<evidence type="ECO:0000313" key="7">
    <source>
        <dbReference type="Proteomes" id="UP000239203"/>
    </source>
</evidence>
<dbReference type="PANTHER" id="PTHR30011">
    <property type="entry name" value="ALKANESULFONATE MONOOXYGENASE-RELATED"/>
    <property type="match status" value="1"/>
</dbReference>
<dbReference type="Pfam" id="PF00296">
    <property type="entry name" value="Bac_luciferase"/>
    <property type="match status" value="1"/>
</dbReference>
<evidence type="ECO:0000256" key="4">
    <source>
        <dbReference type="ARBA" id="ARBA00023033"/>
    </source>
</evidence>
<protein>
    <submittedName>
        <fullName evidence="6">Luciferase-like monooxygenase</fullName>
    </submittedName>
</protein>
<keyword evidence="3" id="KW-0560">Oxidoreductase</keyword>
<evidence type="ECO:0000256" key="3">
    <source>
        <dbReference type="ARBA" id="ARBA00023002"/>
    </source>
</evidence>
<accession>A0A2S6GF89</accession>
<dbReference type="InterPro" id="IPR011251">
    <property type="entry name" value="Luciferase-like_dom"/>
</dbReference>